<comment type="catalytic activity">
    <reaction evidence="18 19">
        <text>ATP + (deoxyribonucleotide)n-3'-hydroxyl + 5'-phospho-(deoxyribonucleotide)m = (deoxyribonucleotide)n+m + AMP + diphosphate.</text>
        <dbReference type="EC" id="6.5.1.1"/>
    </reaction>
</comment>
<dbReference type="GO" id="GO:0006302">
    <property type="term" value="P:double-strand break repair"/>
    <property type="evidence" value="ECO:0007669"/>
    <property type="project" value="TreeGrafter"/>
</dbReference>
<evidence type="ECO:0000256" key="17">
    <source>
        <dbReference type="ARBA" id="ARBA00023306"/>
    </source>
</evidence>
<dbReference type="SUPFAM" id="SSF57716">
    <property type="entry name" value="Glucocorticoid receptor-like (DNA-binding domain)"/>
    <property type="match status" value="1"/>
</dbReference>
<evidence type="ECO:0000256" key="16">
    <source>
        <dbReference type="ARBA" id="ARBA00023242"/>
    </source>
</evidence>
<dbReference type="PANTHER" id="PTHR45674">
    <property type="entry name" value="DNA LIGASE 1/3 FAMILY MEMBER"/>
    <property type="match status" value="1"/>
</dbReference>
<dbReference type="InterPro" id="IPR012309">
    <property type="entry name" value="DNA_ligase_ATP-dep_C"/>
</dbReference>
<evidence type="ECO:0000256" key="15">
    <source>
        <dbReference type="ARBA" id="ARBA00023204"/>
    </source>
</evidence>
<dbReference type="EMBL" id="BMAO01014769">
    <property type="protein sequence ID" value="GFQ96986.1"/>
    <property type="molecule type" value="Genomic_DNA"/>
</dbReference>
<keyword evidence="5" id="KW-0132">Cell division</keyword>
<dbReference type="PROSITE" id="PS00697">
    <property type="entry name" value="DNA_LIGASE_A1"/>
    <property type="match status" value="1"/>
</dbReference>
<sequence length="916" mass="103395">MANNRYCIDLAKRGTAGCKECNKKIEKGLVRIAKIIPNPFTESGGEMKQWFHVNCIFVKLSRARATTKKIESTDDLEGWDELKDEHKPEVLKCLSEHATSAPPKKTPPKKTGKAKKETTKEEEENDEPSASDGDDEVAEVEDNCFQRFRKICTKLGKHNKYTDKTAILQEFFTKGSDGEGFKGNLYLWAKMLLPAVEKRIYNLQNTQILKIFSKIFEVSLEEMQEDFQSGIGKGDVSETVKVFFEKSDSFEPAKESKLYLQDVDKYLDQLAKTGQEVEQTNILTKVAKRCTASDLKYFIRFIKHDLRINAGPKHILKAVHPSAYEAFQASRNLKDIIKRCKKAGKKGSLEDHLDAKTTLMTPVLPMLAMACKDLEVPFKKYPEGFYVEIKYDGERVQIHKRGKEFSYFSRSLKPVMPHKVNHFKDYIPKAFPYGNDLMLDCEILLVDNEGKPLPFGTLGAHRKAAFKDASVCLFVFDCLQFNNENVMQKPLVERRKILEENMQPIKNHIMFSELKEIDSRKTLNGIVSSVIDQGLEGIVIKAKDGVYEPGKRHWLKLKKDYLKNAKGEGMADSADLVVLGGYYGTGKKGGIMSVFLMGCYNPVSEKWCTVTKVPGGDDQTLAKLQKSLKVTKINKDQSLVPNWLNINKGVIPDFVIEDPKKSPVWEISGAEFSKADIHTASGISIRFPRVSRVRTDKNWETATNLQELKDIYEASKTKSELIGLRTGNSDVDDDNDDNKDNVDKSSGSDASSSGETPKRKTDEFERSVSKKPKKEDTANGSSEKEKTKSEKTNARKKNSEEDSSLSKKKKVDSSKKTENLSKPSGKNDLPNVFSGVKLHIPTSLEKSEELRRYFIAFDGHLLKDHETDEASHVIVSDDTSNGTIPEGANKVTVDWLWDSIKLKKKQSENFYKPQAN</sequence>
<dbReference type="SMART" id="SM01336">
    <property type="entry name" value="zf-PARP"/>
    <property type="match status" value="1"/>
</dbReference>
<evidence type="ECO:0000256" key="20">
    <source>
        <dbReference type="RuleBase" id="RU004196"/>
    </source>
</evidence>
<dbReference type="Pfam" id="PF00645">
    <property type="entry name" value="zf-PARP"/>
    <property type="match status" value="1"/>
</dbReference>
<comment type="subcellular location">
    <subcellularLocation>
        <location evidence="2">Nucleus</location>
    </subcellularLocation>
</comment>
<evidence type="ECO:0000256" key="9">
    <source>
        <dbReference type="ARBA" id="ARBA00022763"/>
    </source>
</evidence>
<evidence type="ECO:0000256" key="12">
    <source>
        <dbReference type="ARBA" id="ARBA00022840"/>
    </source>
</evidence>
<feature type="compositionally biased region" description="Basic and acidic residues" evidence="21">
    <location>
        <begin position="756"/>
        <end position="800"/>
    </location>
</feature>
<dbReference type="Gene3D" id="2.40.50.140">
    <property type="entry name" value="Nucleic acid-binding proteins"/>
    <property type="match status" value="1"/>
</dbReference>
<dbReference type="NCBIfam" id="TIGR00574">
    <property type="entry name" value="dnl1"/>
    <property type="match status" value="1"/>
</dbReference>
<evidence type="ECO:0000256" key="21">
    <source>
        <dbReference type="SAM" id="MobiDB-lite"/>
    </source>
</evidence>
<evidence type="ECO:0000256" key="2">
    <source>
        <dbReference type="ARBA" id="ARBA00004123"/>
    </source>
</evidence>
<dbReference type="SUPFAM" id="SSF50249">
    <property type="entry name" value="Nucleic acid-binding proteins"/>
    <property type="match status" value="1"/>
</dbReference>
<keyword evidence="9 19" id="KW-0227">DNA damage</keyword>
<dbReference type="GO" id="GO:0051301">
    <property type="term" value="P:cell division"/>
    <property type="evidence" value="ECO:0007669"/>
    <property type="project" value="UniProtKB-KW"/>
</dbReference>
<dbReference type="GO" id="GO:0003677">
    <property type="term" value="F:DNA binding"/>
    <property type="evidence" value="ECO:0007669"/>
    <property type="project" value="InterPro"/>
</dbReference>
<keyword evidence="16" id="KW-0539">Nucleus</keyword>
<dbReference type="PROSITE" id="PS50160">
    <property type="entry name" value="DNA_LIGASE_A3"/>
    <property type="match status" value="1"/>
</dbReference>
<keyword evidence="8 19" id="KW-0547">Nucleotide-binding</keyword>
<comment type="cofactor">
    <cofactor evidence="1">
        <name>Mg(2+)</name>
        <dbReference type="ChEBI" id="CHEBI:18420"/>
    </cofactor>
</comment>
<dbReference type="Pfam" id="PF04675">
    <property type="entry name" value="DNA_ligase_A_N"/>
    <property type="match status" value="1"/>
</dbReference>
<evidence type="ECO:0000256" key="3">
    <source>
        <dbReference type="ARBA" id="ARBA00007572"/>
    </source>
</evidence>
<dbReference type="FunFam" id="1.10.3260.10:FF:000002">
    <property type="entry name" value="DNA ligase"/>
    <property type="match status" value="1"/>
</dbReference>
<dbReference type="Proteomes" id="UP000887116">
    <property type="component" value="Unassembled WGS sequence"/>
</dbReference>
<dbReference type="GO" id="GO:0005524">
    <property type="term" value="F:ATP binding"/>
    <property type="evidence" value="ECO:0007669"/>
    <property type="project" value="UniProtKB-KW"/>
</dbReference>
<dbReference type="PROSITE" id="PS50172">
    <property type="entry name" value="BRCT"/>
    <property type="match status" value="1"/>
</dbReference>
<dbReference type="PANTHER" id="PTHR45674:SF9">
    <property type="entry name" value="DNA LIGASE 3"/>
    <property type="match status" value="1"/>
</dbReference>
<dbReference type="Pfam" id="PF16759">
    <property type="entry name" value="LIG3_BRCT"/>
    <property type="match status" value="1"/>
</dbReference>
<feature type="domain" description="BRCT" evidence="24">
    <location>
        <begin position="828"/>
        <end position="913"/>
    </location>
</feature>
<feature type="domain" description="PARP-type" evidence="22">
    <location>
        <begin position="6"/>
        <end position="98"/>
    </location>
</feature>
<dbReference type="InterPro" id="IPR001510">
    <property type="entry name" value="Znf_PARP"/>
</dbReference>
<dbReference type="Gene3D" id="3.40.50.10190">
    <property type="entry name" value="BRCT domain"/>
    <property type="match status" value="1"/>
</dbReference>
<dbReference type="PROSITE" id="PS00347">
    <property type="entry name" value="ZF_PARP_1"/>
    <property type="match status" value="1"/>
</dbReference>
<keyword evidence="12 19" id="KW-0067">ATP-binding</keyword>
<keyword evidence="13" id="KW-0460">Magnesium</keyword>
<dbReference type="InterPro" id="IPR031916">
    <property type="entry name" value="LIG3_BRCT"/>
</dbReference>
<dbReference type="InterPro" id="IPR012308">
    <property type="entry name" value="DNA_ligase_ATP-dep_N"/>
</dbReference>
<evidence type="ECO:0000256" key="8">
    <source>
        <dbReference type="ARBA" id="ARBA00022741"/>
    </source>
</evidence>
<dbReference type="Gene3D" id="3.30.1490.70">
    <property type="match status" value="1"/>
</dbReference>
<dbReference type="FunFam" id="2.40.50.140:FF:000085">
    <property type="entry name" value="DNA ligase"/>
    <property type="match status" value="1"/>
</dbReference>
<dbReference type="EC" id="6.5.1.1" evidence="19"/>
<dbReference type="PROSITE" id="PS00333">
    <property type="entry name" value="DNA_LIGASE_A2"/>
    <property type="match status" value="1"/>
</dbReference>
<dbReference type="InterPro" id="IPR012310">
    <property type="entry name" value="DNA_ligase_ATP-dep_cent"/>
</dbReference>
<dbReference type="Gene3D" id="1.10.3260.10">
    <property type="entry name" value="DNA ligase, ATP-dependent, N-terminal domain"/>
    <property type="match status" value="1"/>
</dbReference>
<reference evidence="25" key="1">
    <citation type="submission" date="2020-07" db="EMBL/GenBank/DDBJ databases">
        <title>Multicomponent nature underlies the extraordinary mechanical properties of spider dragline silk.</title>
        <authorList>
            <person name="Kono N."/>
            <person name="Nakamura H."/>
            <person name="Mori M."/>
            <person name="Yoshida Y."/>
            <person name="Ohtoshi R."/>
            <person name="Malay A.D."/>
            <person name="Moran D.A.P."/>
            <person name="Tomita M."/>
            <person name="Numata K."/>
            <person name="Arakawa K."/>
        </authorList>
    </citation>
    <scope>NUCLEOTIDE SEQUENCE</scope>
</reference>
<evidence type="ECO:0000313" key="26">
    <source>
        <dbReference type="Proteomes" id="UP000887116"/>
    </source>
</evidence>
<dbReference type="CDD" id="cd07902">
    <property type="entry name" value="Adenylation_DNA_ligase_III"/>
    <property type="match status" value="1"/>
</dbReference>
<dbReference type="InterPro" id="IPR001357">
    <property type="entry name" value="BRCT_dom"/>
</dbReference>
<keyword evidence="7" id="KW-0479">Metal-binding</keyword>
<evidence type="ECO:0000256" key="7">
    <source>
        <dbReference type="ARBA" id="ARBA00022723"/>
    </source>
</evidence>
<keyword evidence="15 19" id="KW-0234">DNA repair</keyword>
<evidence type="ECO:0000259" key="23">
    <source>
        <dbReference type="PROSITE" id="PS50160"/>
    </source>
</evidence>
<dbReference type="CDD" id="cd07967">
    <property type="entry name" value="OBF_DNA_ligase_III"/>
    <property type="match status" value="1"/>
</dbReference>
<dbReference type="InterPro" id="IPR036957">
    <property type="entry name" value="Znf_PARP_sf"/>
</dbReference>
<feature type="domain" description="ATP-dependent DNA ligase family profile" evidence="23">
    <location>
        <begin position="464"/>
        <end position="601"/>
    </location>
</feature>
<keyword evidence="17" id="KW-0131">Cell cycle</keyword>
<dbReference type="Pfam" id="PF04679">
    <property type="entry name" value="DNA_ligase_A_C"/>
    <property type="match status" value="1"/>
</dbReference>
<dbReference type="GO" id="GO:0003910">
    <property type="term" value="F:DNA ligase (ATP) activity"/>
    <property type="evidence" value="ECO:0007669"/>
    <property type="project" value="UniProtKB-EC"/>
</dbReference>
<organism evidence="25 26">
    <name type="scientific">Trichonephila clavata</name>
    <name type="common">Joro spider</name>
    <name type="synonym">Nephila clavata</name>
    <dbReference type="NCBI Taxonomy" id="2740835"/>
    <lineage>
        <taxon>Eukaryota</taxon>
        <taxon>Metazoa</taxon>
        <taxon>Ecdysozoa</taxon>
        <taxon>Arthropoda</taxon>
        <taxon>Chelicerata</taxon>
        <taxon>Arachnida</taxon>
        <taxon>Araneae</taxon>
        <taxon>Araneomorphae</taxon>
        <taxon>Entelegynae</taxon>
        <taxon>Araneoidea</taxon>
        <taxon>Nephilidae</taxon>
        <taxon>Trichonephila</taxon>
    </lineage>
</organism>
<dbReference type="SUPFAM" id="SSF52113">
    <property type="entry name" value="BRCT domain"/>
    <property type="match status" value="1"/>
</dbReference>
<protein>
    <recommendedName>
        <fullName evidence="19">DNA ligase</fullName>
        <ecNumber evidence="19">6.5.1.1</ecNumber>
    </recommendedName>
</protein>
<evidence type="ECO:0000256" key="4">
    <source>
        <dbReference type="ARBA" id="ARBA00022598"/>
    </source>
</evidence>
<keyword evidence="26" id="KW-1185">Reference proteome</keyword>
<keyword evidence="6" id="KW-0235">DNA replication</keyword>
<evidence type="ECO:0000259" key="24">
    <source>
        <dbReference type="PROSITE" id="PS50172"/>
    </source>
</evidence>
<evidence type="ECO:0000256" key="14">
    <source>
        <dbReference type="ARBA" id="ARBA00023172"/>
    </source>
</evidence>
<dbReference type="OrthoDB" id="206088at2759"/>
<dbReference type="Gene3D" id="3.30.1740.10">
    <property type="entry name" value="Zinc finger, PARP-type"/>
    <property type="match status" value="1"/>
</dbReference>
<dbReference type="GO" id="GO:0070421">
    <property type="term" value="C:DNA ligase III-XRCC1 complex"/>
    <property type="evidence" value="ECO:0007669"/>
    <property type="project" value="TreeGrafter"/>
</dbReference>
<dbReference type="Pfam" id="PF01068">
    <property type="entry name" value="DNA_ligase_A_M"/>
    <property type="match status" value="1"/>
</dbReference>
<evidence type="ECO:0000259" key="22">
    <source>
        <dbReference type="PROSITE" id="PS50064"/>
    </source>
</evidence>
<evidence type="ECO:0000256" key="13">
    <source>
        <dbReference type="ARBA" id="ARBA00022842"/>
    </source>
</evidence>
<feature type="compositionally biased region" description="Low complexity" evidence="21">
    <location>
        <begin position="744"/>
        <end position="754"/>
    </location>
</feature>
<evidence type="ECO:0000256" key="6">
    <source>
        <dbReference type="ARBA" id="ARBA00022705"/>
    </source>
</evidence>
<dbReference type="InterPro" id="IPR016059">
    <property type="entry name" value="DNA_ligase_ATP-dep_CS"/>
</dbReference>
<dbReference type="FunFam" id="3.30.470.30:FF:000003">
    <property type="entry name" value="DNA ligase"/>
    <property type="match status" value="1"/>
</dbReference>
<evidence type="ECO:0000256" key="5">
    <source>
        <dbReference type="ARBA" id="ARBA00022618"/>
    </source>
</evidence>
<gene>
    <name evidence="25" type="primary">LIG3</name>
    <name evidence="25" type="ORF">TNCT_462411</name>
</gene>
<dbReference type="GO" id="GO:0006310">
    <property type="term" value="P:DNA recombination"/>
    <property type="evidence" value="ECO:0007669"/>
    <property type="project" value="UniProtKB-KW"/>
</dbReference>
<dbReference type="GO" id="GO:0008270">
    <property type="term" value="F:zinc ion binding"/>
    <property type="evidence" value="ECO:0007669"/>
    <property type="project" value="UniProtKB-KW"/>
</dbReference>
<evidence type="ECO:0000256" key="1">
    <source>
        <dbReference type="ARBA" id="ARBA00001946"/>
    </source>
</evidence>
<dbReference type="Gene3D" id="3.30.470.30">
    <property type="entry name" value="DNA ligase/mRNA capping enzyme"/>
    <property type="match status" value="1"/>
</dbReference>
<proteinExistence type="inferred from homology"/>
<dbReference type="GO" id="GO:0006273">
    <property type="term" value="P:lagging strand elongation"/>
    <property type="evidence" value="ECO:0007669"/>
    <property type="project" value="TreeGrafter"/>
</dbReference>
<dbReference type="InterPro" id="IPR012340">
    <property type="entry name" value="NA-bd_OB-fold"/>
</dbReference>
<dbReference type="InterPro" id="IPR036599">
    <property type="entry name" value="DNA_ligase_N_sf"/>
</dbReference>
<comment type="similarity">
    <text evidence="3 20">Belongs to the ATP-dependent DNA ligase family.</text>
</comment>
<evidence type="ECO:0000313" key="25">
    <source>
        <dbReference type="EMBL" id="GFQ96986.1"/>
    </source>
</evidence>
<name>A0A8X6G612_TRICU</name>
<keyword evidence="4 19" id="KW-0436">Ligase</keyword>
<evidence type="ECO:0000256" key="18">
    <source>
        <dbReference type="ARBA" id="ARBA00034003"/>
    </source>
</evidence>
<dbReference type="AlphaFoldDB" id="A0A8X6G612"/>
<accession>A0A8X6G612</accession>
<dbReference type="SUPFAM" id="SSF117018">
    <property type="entry name" value="ATP-dependent DNA ligase DNA-binding domain"/>
    <property type="match status" value="1"/>
</dbReference>
<feature type="compositionally biased region" description="Acidic residues" evidence="21">
    <location>
        <begin position="120"/>
        <end position="137"/>
    </location>
</feature>
<dbReference type="SUPFAM" id="SSF56091">
    <property type="entry name" value="DNA ligase/mRNA capping enzyme, catalytic domain"/>
    <property type="match status" value="1"/>
</dbReference>
<feature type="region of interest" description="Disordered" evidence="21">
    <location>
        <begin position="723"/>
        <end position="833"/>
    </location>
</feature>
<keyword evidence="14 19" id="KW-0233">DNA recombination</keyword>
<dbReference type="InterPro" id="IPR036420">
    <property type="entry name" value="BRCT_dom_sf"/>
</dbReference>
<comment type="caution">
    <text evidence="25">The sequence shown here is derived from an EMBL/GenBank/DDBJ whole genome shotgun (WGS) entry which is preliminary data.</text>
</comment>
<evidence type="ECO:0000256" key="10">
    <source>
        <dbReference type="ARBA" id="ARBA00022771"/>
    </source>
</evidence>
<evidence type="ECO:0000256" key="19">
    <source>
        <dbReference type="RuleBase" id="RU000617"/>
    </source>
</evidence>
<dbReference type="InterPro" id="IPR050191">
    <property type="entry name" value="ATP-dep_DNA_ligase"/>
</dbReference>
<feature type="region of interest" description="Disordered" evidence="21">
    <location>
        <begin position="95"/>
        <end position="137"/>
    </location>
</feature>
<dbReference type="InterPro" id="IPR000977">
    <property type="entry name" value="DNA_ligase_ATP-dep"/>
</dbReference>
<dbReference type="PROSITE" id="PS50064">
    <property type="entry name" value="ZF_PARP_2"/>
    <property type="match status" value="1"/>
</dbReference>
<keyword evidence="11" id="KW-0862">Zinc</keyword>
<evidence type="ECO:0000256" key="11">
    <source>
        <dbReference type="ARBA" id="ARBA00022833"/>
    </source>
</evidence>
<keyword evidence="10" id="KW-0863">Zinc-finger</keyword>
<dbReference type="GO" id="GO:0071897">
    <property type="term" value="P:DNA biosynthetic process"/>
    <property type="evidence" value="ECO:0007669"/>
    <property type="project" value="InterPro"/>
</dbReference>